<accession>A0A1G7YEM3</accession>
<organism evidence="1 2">
    <name type="scientific">Microbacterium pygmaeum</name>
    <dbReference type="NCBI Taxonomy" id="370764"/>
    <lineage>
        <taxon>Bacteria</taxon>
        <taxon>Bacillati</taxon>
        <taxon>Actinomycetota</taxon>
        <taxon>Actinomycetes</taxon>
        <taxon>Micrococcales</taxon>
        <taxon>Microbacteriaceae</taxon>
        <taxon>Microbacterium</taxon>
    </lineage>
</organism>
<evidence type="ECO:0000313" key="1">
    <source>
        <dbReference type="EMBL" id="SDG95008.1"/>
    </source>
</evidence>
<proteinExistence type="predicted"/>
<dbReference type="EMBL" id="LT629692">
    <property type="protein sequence ID" value="SDG95008.1"/>
    <property type="molecule type" value="Genomic_DNA"/>
</dbReference>
<dbReference type="Proteomes" id="UP000199009">
    <property type="component" value="Chromosome I"/>
</dbReference>
<name>A0A1G7YEM3_9MICO</name>
<reference evidence="1 2" key="1">
    <citation type="submission" date="2016-10" db="EMBL/GenBank/DDBJ databases">
        <authorList>
            <person name="de Groot N.N."/>
        </authorList>
    </citation>
    <scope>NUCLEOTIDE SEQUENCE [LARGE SCALE GENOMIC DNA]</scope>
    <source>
        <strain evidence="1 2">DSM 23142</strain>
    </source>
</reference>
<evidence type="ECO:0000313" key="2">
    <source>
        <dbReference type="Proteomes" id="UP000199009"/>
    </source>
</evidence>
<dbReference type="STRING" id="370764.SAMN04489810_1733"/>
<protein>
    <submittedName>
        <fullName evidence="1">Uncharacterized protein</fullName>
    </submittedName>
</protein>
<sequence>MFGILVRDRRERFISLAEARTDKALSAIRLIGNLSNRSNYEFTDAEVSKIIRALENEVRAVKARFADASSGRDRSFRLTD</sequence>
<dbReference type="AlphaFoldDB" id="A0A1G7YEM3"/>
<gene>
    <name evidence="1" type="ORF">SAMN04489810_1733</name>
</gene>
<keyword evidence="2" id="KW-1185">Reference proteome</keyword>